<accession>A0ABC9VVB4</accession>
<proteinExistence type="predicted"/>
<keyword evidence="2" id="KW-1185">Reference proteome</keyword>
<evidence type="ECO:0000313" key="2">
    <source>
        <dbReference type="Proteomes" id="UP001623348"/>
    </source>
</evidence>
<name>A0ABC9VVB4_GRUJA</name>
<dbReference type="Proteomes" id="UP001623348">
    <property type="component" value="Unassembled WGS sequence"/>
</dbReference>
<comment type="caution">
    <text evidence="1">The sequence shown here is derived from an EMBL/GenBank/DDBJ whole genome shotgun (WGS) entry which is preliminary data.</text>
</comment>
<reference evidence="1 2" key="1">
    <citation type="submission" date="2024-06" db="EMBL/GenBank/DDBJ databases">
        <title>The draft genome of Grus japonensis, version 3.</title>
        <authorList>
            <person name="Nabeshima K."/>
            <person name="Suzuki S."/>
            <person name="Onuma M."/>
        </authorList>
    </citation>
    <scope>NUCLEOTIDE SEQUENCE [LARGE SCALE GENOMIC DNA]</scope>
    <source>
        <strain evidence="1 2">451A</strain>
    </source>
</reference>
<protein>
    <submittedName>
        <fullName evidence="1">Uncharacterized protein</fullName>
    </submittedName>
</protein>
<dbReference type="AlphaFoldDB" id="A0ABC9VVB4"/>
<dbReference type="EMBL" id="BAAFJT010000001">
    <property type="protein sequence ID" value="GAB0177153.1"/>
    <property type="molecule type" value="Genomic_DNA"/>
</dbReference>
<organism evidence="1 2">
    <name type="scientific">Grus japonensis</name>
    <name type="common">Japanese crane</name>
    <name type="synonym">Red-crowned crane</name>
    <dbReference type="NCBI Taxonomy" id="30415"/>
    <lineage>
        <taxon>Eukaryota</taxon>
        <taxon>Metazoa</taxon>
        <taxon>Chordata</taxon>
        <taxon>Craniata</taxon>
        <taxon>Vertebrata</taxon>
        <taxon>Euteleostomi</taxon>
        <taxon>Archelosauria</taxon>
        <taxon>Archosauria</taxon>
        <taxon>Dinosauria</taxon>
        <taxon>Saurischia</taxon>
        <taxon>Theropoda</taxon>
        <taxon>Coelurosauria</taxon>
        <taxon>Aves</taxon>
        <taxon>Neognathae</taxon>
        <taxon>Neoaves</taxon>
        <taxon>Gruiformes</taxon>
        <taxon>Gruidae</taxon>
        <taxon>Grus</taxon>
    </lineage>
</organism>
<evidence type="ECO:0000313" key="1">
    <source>
        <dbReference type="EMBL" id="GAB0177153.1"/>
    </source>
</evidence>
<sequence>MCHSGSTLAFDTVLASSTTLFCAFKGETGWKYLEREEERVSRARSRRVKDETFQSLEAEEERFIILSKTAL</sequence>
<gene>
    <name evidence="1" type="ORF">GRJ2_000180500</name>
</gene>